<reference evidence="2 3" key="1">
    <citation type="journal article" date="2019" name="Nat. Ecol. Evol.">
        <title>Megaphylogeny resolves global patterns of mushroom evolution.</title>
        <authorList>
            <person name="Varga T."/>
            <person name="Krizsan K."/>
            <person name="Foldi C."/>
            <person name="Dima B."/>
            <person name="Sanchez-Garcia M."/>
            <person name="Sanchez-Ramirez S."/>
            <person name="Szollosi G.J."/>
            <person name="Szarkandi J.G."/>
            <person name="Papp V."/>
            <person name="Albert L."/>
            <person name="Andreopoulos W."/>
            <person name="Angelini C."/>
            <person name="Antonin V."/>
            <person name="Barry K.W."/>
            <person name="Bougher N.L."/>
            <person name="Buchanan P."/>
            <person name="Buyck B."/>
            <person name="Bense V."/>
            <person name="Catcheside P."/>
            <person name="Chovatia M."/>
            <person name="Cooper J."/>
            <person name="Damon W."/>
            <person name="Desjardin D."/>
            <person name="Finy P."/>
            <person name="Geml J."/>
            <person name="Haridas S."/>
            <person name="Hughes K."/>
            <person name="Justo A."/>
            <person name="Karasinski D."/>
            <person name="Kautmanova I."/>
            <person name="Kiss B."/>
            <person name="Kocsube S."/>
            <person name="Kotiranta H."/>
            <person name="LaButti K.M."/>
            <person name="Lechner B.E."/>
            <person name="Liimatainen K."/>
            <person name="Lipzen A."/>
            <person name="Lukacs Z."/>
            <person name="Mihaltcheva S."/>
            <person name="Morgado L.N."/>
            <person name="Niskanen T."/>
            <person name="Noordeloos M.E."/>
            <person name="Ohm R.A."/>
            <person name="Ortiz-Santana B."/>
            <person name="Ovrebo C."/>
            <person name="Racz N."/>
            <person name="Riley R."/>
            <person name="Savchenko A."/>
            <person name="Shiryaev A."/>
            <person name="Soop K."/>
            <person name="Spirin V."/>
            <person name="Szebenyi C."/>
            <person name="Tomsovsky M."/>
            <person name="Tulloss R.E."/>
            <person name="Uehling J."/>
            <person name="Grigoriev I.V."/>
            <person name="Vagvolgyi C."/>
            <person name="Papp T."/>
            <person name="Martin F.M."/>
            <person name="Miettinen O."/>
            <person name="Hibbett D.S."/>
            <person name="Nagy L.G."/>
        </authorList>
    </citation>
    <scope>NUCLEOTIDE SEQUENCE [LARGE SCALE GENOMIC DNA]</scope>
    <source>
        <strain evidence="2 3">OMC1185</strain>
    </source>
</reference>
<dbReference type="InterPro" id="IPR052670">
    <property type="entry name" value="UPF0654_domain"/>
</dbReference>
<dbReference type="Proteomes" id="UP000305948">
    <property type="component" value="Unassembled WGS sequence"/>
</dbReference>
<evidence type="ECO:0000313" key="2">
    <source>
        <dbReference type="EMBL" id="TFK49544.1"/>
    </source>
</evidence>
<dbReference type="GO" id="GO:0005737">
    <property type="term" value="C:cytoplasm"/>
    <property type="evidence" value="ECO:0007669"/>
    <property type="project" value="TreeGrafter"/>
</dbReference>
<proteinExistence type="predicted"/>
<keyword evidence="3" id="KW-1185">Reference proteome</keyword>
<evidence type="ECO:0008006" key="4">
    <source>
        <dbReference type="Google" id="ProtNLM"/>
    </source>
</evidence>
<evidence type="ECO:0000313" key="3">
    <source>
        <dbReference type="Proteomes" id="UP000305948"/>
    </source>
</evidence>
<dbReference type="InterPro" id="IPR018824">
    <property type="entry name" value="Conidiation-specific_6"/>
</dbReference>
<dbReference type="PANTHER" id="PTHR36576:SF1">
    <property type="entry name" value="UPF0654 PROTEIN C11D3.01C-RELATED"/>
    <property type="match status" value="1"/>
</dbReference>
<dbReference type="OrthoDB" id="5419162at2759"/>
<name>A0A5C3MW36_9AGAM</name>
<evidence type="ECO:0000256" key="1">
    <source>
        <dbReference type="SAM" id="MobiDB-lite"/>
    </source>
</evidence>
<dbReference type="PANTHER" id="PTHR36576">
    <property type="entry name" value="UPF0654 PROTEIN C11D3.01C-RELATED"/>
    <property type="match status" value="1"/>
</dbReference>
<organism evidence="2 3">
    <name type="scientific">Heliocybe sulcata</name>
    <dbReference type="NCBI Taxonomy" id="5364"/>
    <lineage>
        <taxon>Eukaryota</taxon>
        <taxon>Fungi</taxon>
        <taxon>Dikarya</taxon>
        <taxon>Basidiomycota</taxon>
        <taxon>Agaricomycotina</taxon>
        <taxon>Agaricomycetes</taxon>
        <taxon>Gloeophyllales</taxon>
        <taxon>Gloeophyllaceae</taxon>
        <taxon>Heliocybe</taxon>
    </lineage>
</organism>
<protein>
    <recommendedName>
        <fullName evidence="4">Conidiation protein 6</fullName>
    </recommendedName>
</protein>
<gene>
    <name evidence="2" type="ORF">OE88DRAFT_1662042</name>
</gene>
<feature type="region of interest" description="Disordered" evidence="1">
    <location>
        <begin position="1"/>
        <end position="32"/>
    </location>
</feature>
<accession>A0A5C3MW36</accession>
<dbReference type="AlphaFoldDB" id="A0A5C3MW36"/>
<dbReference type="Pfam" id="PF10346">
    <property type="entry name" value="Con-6"/>
    <property type="match status" value="1"/>
</dbReference>
<dbReference type="EMBL" id="ML213515">
    <property type="protein sequence ID" value="TFK49544.1"/>
    <property type="molecule type" value="Genomic_DNA"/>
</dbReference>
<sequence length="78" mass="8824">MASRGGFESDPSRVVAGHKAATKNPNVSDEAKEHSAQIVEEMEEHPEDIHYPMKEEKDDMRVNAGYKATMKSKCLDWF</sequence>